<feature type="transmembrane region" description="Helical" evidence="1">
    <location>
        <begin position="78"/>
        <end position="99"/>
    </location>
</feature>
<feature type="transmembrane region" description="Helical" evidence="1">
    <location>
        <begin position="51"/>
        <end position="72"/>
    </location>
</feature>
<gene>
    <name evidence="2" type="ORF">OOJ09_25945</name>
</gene>
<dbReference type="Proteomes" id="UP001152178">
    <property type="component" value="Unassembled WGS sequence"/>
</dbReference>
<proteinExistence type="predicted"/>
<evidence type="ECO:0000313" key="2">
    <source>
        <dbReference type="EMBL" id="MCZ8547643.1"/>
    </source>
</evidence>
<keyword evidence="3" id="KW-1185">Reference proteome</keyword>
<comment type="caution">
    <text evidence="2">The sequence shown here is derived from an EMBL/GenBank/DDBJ whole genome shotgun (WGS) entry which is preliminary data.</text>
</comment>
<reference evidence="2" key="1">
    <citation type="submission" date="2022-11" db="EMBL/GenBank/DDBJ databases">
        <authorList>
            <person name="Coimbra C."/>
        </authorList>
    </citation>
    <scope>NUCLEOTIDE SEQUENCE</scope>
    <source>
        <strain evidence="2">Jales19</strain>
    </source>
</reference>
<evidence type="ECO:0008006" key="4">
    <source>
        <dbReference type="Google" id="ProtNLM"/>
    </source>
</evidence>
<dbReference type="EMBL" id="JAPFQA010000016">
    <property type="protein sequence ID" value="MCZ8547643.1"/>
    <property type="molecule type" value="Genomic_DNA"/>
</dbReference>
<keyword evidence="1" id="KW-0472">Membrane</keyword>
<sequence length="198" mass="21496">MVNAMGEGKPLVEVDWRKTDPVNIAMIMTEYEKRLAASHDLYSVLDDKARWLLTTTIALGSALAAYVFSLVAPNVCSGISATTLAALFFLSSIYAAIALQTRSYLVGARIPDAISEWKPLLEGGTDEALLFAKMRFETIAKAIAFNDESNDRKAVYLKRAIWFGCLAAPVAALLFIACHVFLLFTVPAGICPAIVGLF</sequence>
<evidence type="ECO:0000256" key="1">
    <source>
        <dbReference type="SAM" id="Phobius"/>
    </source>
</evidence>
<protein>
    <recommendedName>
        <fullName evidence="4">SMODS and SLOG-associating 2TM effector domain-containing protein</fullName>
    </recommendedName>
</protein>
<keyword evidence="1" id="KW-0812">Transmembrane</keyword>
<organism evidence="2 3">
    <name type="scientific">Mesorhizobium qingshengii</name>
    <dbReference type="NCBI Taxonomy" id="1165689"/>
    <lineage>
        <taxon>Bacteria</taxon>
        <taxon>Pseudomonadati</taxon>
        <taxon>Pseudomonadota</taxon>
        <taxon>Alphaproteobacteria</taxon>
        <taxon>Hyphomicrobiales</taxon>
        <taxon>Phyllobacteriaceae</taxon>
        <taxon>Mesorhizobium</taxon>
    </lineage>
</organism>
<feature type="transmembrane region" description="Helical" evidence="1">
    <location>
        <begin position="160"/>
        <end position="184"/>
    </location>
</feature>
<dbReference type="RefSeq" id="WP_269907915.1">
    <property type="nucleotide sequence ID" value="NZ_JAPFQA010000016.1"/>
</dbReference>
<evidence type="ECO:0000313" key="3">
    <source>
        <dbReference type="Proteomes" id="UP001152178"/>
    </source>
</evidence>
<accession>A0ABT4R1F5</accession>
<keyword evidence="1" id="KW-1133">Transmembrane helix</keyword>
<name>A0ABT4R1F5_9HYPH</name>